<evidence type="ECO:0000313" key="2">
    <source>
        <dbReference type="Proteomes" id="UP000287651"/>
    </source>
</evidence>
<comment type="caution">
    <text evidence="1">The sequence shown here is derived from an EMBL/GenBank/DDBJ whole genome shotgun (WGS) entry which is preliminary data.</text>
</comment>
<dbReference type="AlphaFoldDB" id="A0A426ZR66"/>
<proteinExistence type="predicted"/>
<evidence type="ECO:0000313" key="1">
    <source>
        <dbReference type="EMBL" id="RRT66440.1"/>
    </source>
</evidence>
<dbReference type="EMBL" id="AMZH03005417">
    <property type="protein sequence ID" value="RRT66440.1"/>
    <property type="molecule type" value="Genomic_DNA"/>
</dbReference>
<name>A0A426ZR66_ENSVE</name>
<reference evidence="1 2" key="1">
    <citation type="journal article" date="2014" name="Agronomy (Basel)">
        <title>A Draft Genome Sequence for Ensete ventricosum, the Drought-Tolerant Tree Against Hunger.</title>
        <authorList>
            <person name="Harrison J."/>
            <person name="Moore K.A."/>
            <person name="Paszkiewicz K."/>
            <person name="Jones T."/>
            <person name="Grant M."/>
            <person name="Ambacheew D."/>
            <person name="Muzemil S."/>
            <person name="Studholme D.J."/>
        </authorList>
    </citation>
    <scope>NUCLEOTIDE SEQUENCE [LARGE SCALE GENOMIC DNA]</scope>
</reference>
<sequence>MISSNPFRSLVVGANFSSGSIKAVNLGGWLVTHKGVDYPQPLRQHYTQQGSYGSLSLPWPLPCDMRYLVSITRVLLHGRTEPKCDPVTEKPEQVFVCRQGSAGESRREHLPVSGFFWTTTGPKCQQCDVVAITKGRKPTGDEVCGSERTIKIQNLFESKHRMGSFQFSSILSTFL</sequence>
<gene>
    <name evidence="1" type="ORF">B296_00026609</name>
</gene>
<dbReference type="Proteomes" id="UP000287651">
    <property type="component" value="Unassembled WGS sequence"/>
</dbReference>
<protein>
    <submittedName>
        <fullName evidence="1">Uncharacterized protein</fullName>
    </submittedName>
</protein>
<accession>A0A426ZR66</accession>
<organism evidence="1 2">
    <name type="scientific">Ensete ventricosum</name>
    <name type="common">Abyssinian banana</name>
    <name type="synonym">Musa ensete</name>
    <dbReference type="NCBI Taxonomy" id="4639"/>
    <lineage>
        <taxon>Eukaryota</taxon>
        <taxon>Viridiplantae</taxon>
        <taxon>Streptophyta</taxon>
        <taxon>Embryophyta</taxon>
        <taxon>Tracheophyta</taxon>
        <taxon>Spermatophyta</taxon>
        <taxon>Magnoliopsida</taxon>
        <taxon>Liliopsida</taxon>
        <taxon>Zingiberales</taxon>
        <taxon>Musaceae</taxon>
        <taxon>Ensete</taxon>
    </lineage>
</organism>